<protein>
    <submittedName>
        <fullName evidence="2">Uncharacterized protein</fullName>
    </submittedName>
</protein>
<feature type="region of interest" description="Disordered" evidence="1">
    <location>
        <begin position="226"/>
        <end position="356"/>
    </location>
</feature>
<keyword evidence="3" id="KW-1185">Reference proteome</keyword>
<accession>A0ABQ9EBH9</accession>
<feature type="compositionally biased region" description="Basic and acidic residues" evidence="1">
    <location>
        <begin position="340"/>
        <end position="356"/>
    </location>
</feature>
<proteinExistence type="predicted"/>
<comment type="caution">
    <text evidence="2">The sequence shown here is derived from an EMBL/GenBank/DDBJ whole genome shotgun (WGS) entry which is preliminary data.</text>
</comment>
<feature type="compositionally biased region" description="Basic and acidic residues" evidence="1">
    <location>
        <begin position="268"/>
        <end position="305"/>
    </location>
</feature>
<feature type="compositionally biased region" description="Polar residues" evidence="1">
    <location>
        <begin position="34"/>
        <end position="46"/>
    </location>
</feature>
<feature type="compositionally biased region" description="Polar residues" evidence="1">
    <location>
        <begin position="327"/>
        <end position="338"/>
    </location>
</feature>
<gene>
    <name evidence="2" type="ORF">KUTeg_020831</name>
</gene>
<feature type="compositionally biased region" description="Basic and acidic residues" evidence="1">
    <location>
        <begin position="153"/>
        <end position="162"/>
    </location>
</feature>
<feature type="compositionally biased region" description="Basic and acidic residues" evidence="1">
    <location>
        <begin position="312"/>
        <end position="321"/>
    </location>
</feature>
<organism evidence="2 3">
    <name type="scientific">Tegillarca granosa</name>
    <name type="common">Malaysian cockle</name>
    <name type="synonym">Anadara granosa</name>
    <dbReference type="NCBI Taxonomy" id="220873"/>
    <lineage>
        <taxon>Eukaryota</taxon>
        <taxon>Metazoa</taxon>
        <taxon>Spiralia</taxon>
        <taxon>Lophotrochozoa</taxon>
        <taxon>Mollusca</taxon>
        <taxon>Bivalvia</taxon>
        <taxon>Autobranchia</taxon>
        <taxon>Pteriomorphia</taxon>
        <taxon>Arcoida</taxon>
        <taxon>Arcoidea</taxon>
        <taxon>Arcidae</taxon>
        <taxon>Tegillarca</taxon>
    </lineage>
</organism>
<dbReference type="EMBL" id="JARBDR010000918">
    <property type="protein sequence ID" value="KAJ8301844.1"/>
    <property type="molecule type" value="Genomic_DNA"/>
</dbReference>
<evidence type="ECO:0000256" key="1">
    <source>
        <dbReference type="SAM" id="MobiDB-lite"/>
    </source>
</evidence>
<feature type="compositionally biased region" description="Basic residues" evidence="1">
    <location>
        <begin position="163"/>
        <end position="172"/>
    </location>
</feature>
<feature type="region of interest" description="Disordered" evidence="1">
    <location>
        <begin position="112"/>
        <end position="177"/>
    </location>
</feature>
<name>A0ABQ9EBH9_TEGGR</name>
<evidence type="ECO:0000313" key="2">
    <source>
        <dbReference type="EMBL" id="KAJ8301844.1"/>
    </source>
</evidence>
<sequence>MSYSRRRLLRTNENIPNFLPQDVSKHQVVKKTRINSTTQAPETGNTHRPRTDKRFSDSDDLGLFSAHVDDIEDSTHSFVSLFLSSRQTPKPSTSAIMEIRSSTEPTETIYPWLNTTNIDNGDTIRDTNKKDKKTKSNKQEKEEKRKAKKESRNKHENLDSLNKKVRGTRNKWKKEQREKIKEQVQKICTGDFIGAQGKRCCQKSIKCFGDLPQLIDEIETYNNSEDQDDLQRQHMHSNQSFSDKRPLPSAPSNGPVSSDNTGYLTPRSSKDELGLINDRDSGGYHVLQKEPSRKPSVDAYEKLQNEEGEYIEPTHTRDSRVRIPSQKAPQNNTSNISKPNGDDNYHIKSEDPLKFR</sequence>
<dbReference type="Proteomes" id="UP001217089">
    <property type="component" value="Unassembled WGS sequence"/>
</dbReference>
<reference evidence="2 3" key="1">
    <citation type="submission" date="2022-12" db="EMBL/GenBank/DDBJ databases">
        <title>Chromosome-level genome of Tegillarca granosa.</title>
        <authorList>
            <person name="Kim J."/>
        </authorList>
    </citation>
    <scope>NUCLEOTIDE SEQUENCE [LARGE SCALE GENOMIC DNA]</scope>
    <source>
        <strain evidence="2">Teg-2019</strain>
        <tissue evidence="2">Adductor muscle</tissue>
    </source>
</reference>
<feature type="compositionally biased region" description="Polar residues" evidence="1">
    <location>
        <begin position="250"/>
        <end position="267"/>
    </location>
</feature>
<feature type="region of interest" description="Disordered" evidence="1">
    <location>
        <begin position="22"/>
        <end position="55"/>
    </location>
</feature>
<evidence type="ECO:0000313" key="3">
    <source>
        <dbReference type="Proteomes" id="UP001217089"/>
    </source>
</evidence>